<keyword evidence="5 9" id="KW-0653">Protein transport</keyword>
<dbReference type="Gene3D" id="1.20.1640.10">
    <property type="entry name" value="Multidrug efflux transporter AcrB transmembrane domain"/>
    <property type="match status" value="1"/>
</dbReference>
<dbReference type="GO" id="GO:0043952">
    <property type="term" value="P:protein transport by the Sec complex"/>
    <property type="evidence" value="ECO:0007669"/>
    <property type="project" value="UniProtKB-UniRule"/>
</dbReference>
<evidence type="ECO:0000256" key="2">
    <source>
        <dbReference type="ARBA" id="ARBA00022448"/>
    </source>
</evidence>
<organism evidence="12 13">
    <name type="scientific">Pseudoclavibacter caeni</name>
    <dbReference type="NCBI Taxonomy" id="908846"/>
    <lineage>
        <taxon>Bacteria</taxon>
        <taxon>Bacillati</taxon>
        <taxon>Actinomycetota</taxon>
        <taxon>Actinomycetes</taxon>
        <taxon>Micrococcales</taxon>
        <taxon>Microbacteriaceae</taxon>
        <taxon>Pseudoclavibacter</taxon>
    </lineage>
</organism>
<keyword evidence="6 9" id="KW-1133">Transmembrane helix</keyword>
<evidence type="ECO:0000256" key="9">
    <source>
        <dbReference type="HAMAP-Rule" id="MF_01464"/>
    </source>
</evidence>
<keyword evidence="3 9" id="KW-1003">Cell membrane</keyword>
<feature type="region of interest" description="Disordered" evidence="10">
    <location>
        <begin position="351"/>
        <end position="394"/>
    </location>
</feature>
<dbReference type="GO" id="GO:0005886">
    <property type="term" value="C:plasma membrane"/>
    <property type="evidence" value="ECO:0007669"/>
    <property type="project" value="UniProtKB-SubCell"/>
</dbReference>
<keyword evidence="4 9" id="KW-0812">Transmembrane</keyword>
<evidence type="ECO:0000259" key="11">
    <source>
        <dbReference type="Pfam" id="PF02355"/>
    </source>
</evidence>
<keyword evidence="7 9" id="KW-0811">Translocation</keyword>
<dbReference type="RefSeq" id="WP_158035880.1">
    <property type="nucleotide sequence ID" value="NZ_BAAAZV010000003.1"/>
</dbReference>
<keyword evidence="2 9" id="KW-0813">Transport</keyword>
<dbReference type="NCBIfam" id="TIGR00966">
    <property type="entry name" value="transloc_SecF"/>
    <property type="match status" value="1"/>
</dbReference>
<feature type="transmembrane region" description="Helical" evidence="9">
    <location>
        <begin position="256"/>
        <end position="275"/>
    </location>
</feature>
<dbReference type="GO" id="GO:0065002">
    <property type="term" value="P:intracellular protein transmembrane transport"/>
    <property type="evidence" value="ECO:0007669"/>
    <property type="project" value="UniProtKB-UniRule"/>
</dbReference>
<comment type="similarity">
    <text evidence="9">Belongs to the SecD/SecF family. SecF subfamily.</text>
</comment>
<comment type="subunit">
    <text evidence="9">Forms a complex with SecD. Part of the essential Sec protein translocation apparatus which comprises SecA, SecYEG and auxiliary proteins SecDF. Other proteins may also be involved.</text>
</comment>
<evidence type="ECO:0000256" key="8">
    <source>
        <dbReference type="ARBA" id="ARBA00023136"/>
    </source>
</evidence>
<dbReference type="InterPro" id="IPR022813">
    <property type="entry name" value="SecD/SecF_arch_bac"/>
</dbReference>
<dbReference type="EMBL" id="WBKA01000002">
    <property type="protein sequence ID" value="KAB1632958.1"/>
    <property type="molecule type" value="Genomic_DNA"/>
</dbReference>
<feature type="transmembrane region" description="Helical" evidence="9">
    <location>
        <begin position="171"/>
        <end position="189"/>
    </location>
</feature>
<comment type="function">
    <text evidence="9">Part of the Sec protein translocase complex. Interacts with the SecYEG preprotein conducting channel. SecDF uses the proton motive force (PMF) to complete protein translocation after the ATP-dependent function of SecA.</text>
</comment>
<dbReference type="GO" id="GO:0006605">
    <property type="term" value="P:protein targeting"/>
    <property type="evidence" value="ECO:0007669"/>
    <property type="project" value="UniProtKB-UniRule"/>
</dbReference>
<accession>A0A7C8BRX2</accession>
<feature type="compositionally biased region" description="Low complexity" evidence="10">
    <location>
        <begin position="364"/>
        <end position="378"/>
    </location>
</feature>
<dbReference type="InterPro" id="IPR005665">
    <property type="entry name" value="SecF_bac"/>
</dbReference>
<dbReference type="Pfam" id="PF02355">
    <property type="entry name" value="SecD_SecF_C"/>
    <property type="match status" value="1"/>
</dbReference>
<dbReference type="Pfam" id="PF07549">
    <property type="entry name" value="Sec_GG"/>
    <property type="match status" value="1"/>
</dbReference>
<dbReference type="PRINTS" id="PR01755">
    <property type="entry name" value="SECFTRNLCASE"/>
</dbReference>
<sequence length="394" mass="41244">MAAFSQLGYDLHTGRRSIDFIGRWRIWYALAGAVMLLAIVLPILRGGFNLGIEFTGGSEFRVTQVSGPDEQTGRDAVESVLQDPESEPRVAIIGGDTVRVQTYQVSEDESKQISAQLADAYGVTADHVSASYIDPSWGSDVSAQAVRGLVIFLLLAGVLMAIYFRTWKMSLAAILSLVHDLIVTAGVYGATGLEVTPAAMIGFLTILGYSLYDTVVVFDKIRENTAGYTEQRRRTFGELVNLAVNQTLIRSINTTVVALLPVGSILFIGAYLLGAGTLRDISLALFIGILVGAYSTIFIAAPTYALLRRGESHIRAHDGEVLAARPVTDEAGAADSDGAVAGSVSEAAETARADAGVGGNVQTDAGDADAGAGAQGSAADGGNGPEAGEIARGR</sequence>
<dbReference type="InterPro" id="IPR048634">
    <property type="entry name" value="SecD_SecF_C"/>
</dbReference>
<protein>
    <recommendedName>
        <fullName evidence="9">Protein-export membrane protein SecF</fullName>
    </recommendedName>
</protein>
<comment type="caution">
    <text evidence="12">The sequence shown here is derived from an EMBL/GenBank/DDBJ whole genome shotgun (WGS) entry which is preliminary data.</text>
</comment>
<evidence type="ECO:0000256" key="6">
    <source>
        <dbReference type="ARBA" id="ARBA00022989"/>
    </source>
</evidence>
<feature type="transmembrane region" description="Helical" evidence="9">
    <location>
        <begin position="145"/>
        <end position="164"/>
    </location>
</feature>
<evidence type="ECO:0000313" key="13">
    <source>
        <dbReference type="Proteomes" id="UP000481339"/>
    </source>
</evidence>
<evidence type="ECO:0000313" key="12">
    <source>
        <dbReference type="EMBL" id="KAB1632958.1"/>
    </source>
</evidence>
<feature type="transmembrane region" description="Helical" evidence="9">
    <location>
        <begin position="195"/>
        <end position="212"/>
    </location>
</feature>
<dbReference type="SUPFAM" id="SSF82866">
    <property type="entry name" value="Multidrug efflux transporter AcrB transmembrane domain"/>
    <property type="match status" value="1"/>
</dbReference>
<dbReference type="PANTHER" id="PTHR30081">
    <property type="entry name" value="PROTEIN-EXPORT MEMBRANE PROTEIN SEC"/>
    <property type="match status" value="1"/>
</dbReference>
<evidence type="ECO:0000256" key="3">
    <source>
        <dbReference type="ARBA" id="ARBA00022475"/>
    </source>
</evidence>
<evidence type="ECO:0000256" key="1">
    <source>
        <dbReference type="ARBA" id="ARBA00004651"/>
    </source>
</evidence>
<reference evidence="12 13" key="1">
    <citation type="submission" date="2019-09" db="EMBL/GenBank/DDBJ databases">
        <title>Phylogeny of genus Pseudoclavibacter and closely related genus.</title>
        <authorList>
            <person name="Li Y."/>
        </authorList>
    </citation>
    <scope>NUCLEOTIDE SEQUENCE [LARGE SCALE GENOMIC DNA]</scope>
    <source>
        <strain evidence="12 13">JCM 16921</strain>
    </source>
</reference>
<dbReference type="NCBIfam" id="TIGR00916">
    <property type="entry name" value="2A0604s01"/>
    <property type="match status" value="1"/>
</dbReference>
<dbReference type="InterPro" id="IPR055344">
    <property type="entry name" value="SecD_SecF_C_bact"/>
</dbReference>
<feature type="transmembrane region" description="Helical" evidence="9">
    <location>
        <begin position="26"/>
        <end position="44"/>
    </location>
</feature>
<comment type="subcellular location">
    <subcellularLocation>
        <location evidence="1 9">Cell membrane</location>
        <topology evidence="1 9">Multi-pass membrane protein</topology>
    </subcellularLocation>
</comment>
<dbReference type="InterPro" id="IPR022645">
    <property type="entry name" value="SecD/SecF_bac"/>
</dbReference>
<evidence type="ECO:0000256" key="10">
    <source>
        <dbReference type="SAM" id="MobiDB-lite"/>
    </source>
</evidence>
<dbReference type="GO" id="GO:0015450">
    <property type="term" value="F:protein-transporting ATPase activity"/>
    <property type="evidence" value="ECO:0007669"/>
    <property type="project" value="InterPro"/>
</dbReference>
<keyword evidence="13" id="KW-1185">Reference proteome</keyword>
<dbReference type="AlphaFoldDB" id="A0A7C8BRX2"/>
<dbReference type="OrthoDB" id="9774769at2"/>
<evidence type="ECO:0000256" key="5">
    <source>
        <dbReference type="ARBA" id="ARBA00022927"/>
    </source>
</evidence>
<feature type="domain" description="Protein export membrane protein SecD/SecF C-terminal" evidence="11">
    <location>
        <begin position="121"/>
        <end position="308"/>
    </location>
</feature>
<feature type="transmembrane region" description="Helical" evidence="9">
    <location>
        <begin position="281"/>
        <end position="307"/>
    </location>
</feature>
<dbReference type="InterPro" id="IPR022646">
    <property type="entry name" value="SecD/SecF_CS"/>
</dbReference>
<gene>
    <name evidence="9 12" type="primary">secF</name>
    <name evidence="12" type="ORF">F8O02_03630</name>
</gene>
<dbReference type="PANTHER" id="PTHR30081:SF8">
    <property type="entry name" value="PROTEIN TRANSLOCASE SUBUNIT SECF"/>
    <property type="match status" value="1"/>
</dbReference>
<dbReference type="HAMAP" id="MF_01464_B">
    <property type="entry name" value="SecF_B"/>
    <property type="match status" value="1"/>
</dbReference>
<evidence type="ECO:0000256" key="4">
    <source>
        <dbReference type="ARBA" id="ARBA00022692"/>
    </source>
</evidence>
<dbReference type="Proteomes" id="UP000481339">
    <property type="component" value="Unassembled WGS sequence"/>
</dbReference>
<proteinExistence type="inferred from homology"/>
<evidence type="ECO:0000256" key="7">
    <source>
        <dbReference type="ARBA" id="ARBA00023010"/>
    </source>
</evidence>
<name>A0A7C8BRX2_9MICO</name>
<keyword evidence="8 9" id="KW-0472">Membrane</keyword>